<reference evidence="11" key="3">
    <citation type="submission" date="2021-08" db="EMBL/GenBank/DDBJ databases">
        <authorList>
            <person name="de Jong S."/>
            <person name="van den Broek M."/>
            <person name="Merkel A."/>
            <person name="de la Torre Cortes P."/>
            <person name="Kalamorz F."/>
            <person name="Cook G."/>
            <person name="van Loosdrecht M."/>
            <person name="McMillan D."/>
        </authorList>
    </citation>
    <scope>NUCLEOTIDE SEQUENCE</scope>
    <source>
        <strain evidence="11">TA2.A1</strain>
    </source>
</reference>
<keyword evidence="5" id="KW-0627">Porphyrin biosynthesis</keyword>
<evidence type="ECO:0000256" key="8">
    <source>
        <dbReference type="SAM" id="Phobius"/>
    </source>
</evidence>
<evidence type="ECO:0000256" key="6">
    <source>
        <dbReference type="ARBA" id="ARBA00047561"/>
    </source>
</evidence>
<evidence type="ECO:0000256" key="5">
    <source>
        <dbReference type="ARBA" id="ARBA00023244"/>
    </source>
</evidence>
<evidence type="ECO:0000256" key="3">
    <source>
        <dbReference type="ARBA" id="ARBA00023002"/>
    </source>
</evidence>
<dbReference type="Pfam" id="PF22440">
    <property type="entry name" value="SirC_C"/>
    <property type="match status" value="1"/>
</dbReference>
<evidence type="ECO:0000256" key="2">
    <source>
        <dbReference type="ARBA" id="ARBA00012400"/>
    </source>
</evidence>
<reference evidence="10 12" key="1">
    <citation type="journal article" date="2011" name="J. Bacteriol.">
        <title>Draft genome sequence of the thermoalkaliphilic Caldalkalibacillus thermarum strain TA2.A1.</title>
        <authorList>
            <person name="Kalamorz F."/>
            <person name="Keis S."/>
            <person name="McMillan D.G."/>
            <person name="Olsson K."/>
            <person name="Stanton J.A."/>
            <person name="Stockwell P."/>
            <person name="Black M.A."/>
            <person name="Klingeman D.M."/>
            <person name="Land M.L."/>
            <person name="Han C.S."/>
            <person name="Martin S.L."/>
            <person name="Becher S.A."/>
            <person name="Peddie C.J."/>
            <person name="Morgan H.W."/>
            <person name="Matthies D."/>
            <person name="Preiss L."/>
            <person name="Meier T."/>
            <person name="Brown S.D."/>
            <person name="Cook G.M."/>
        </authorList>
    </citation>
    <scope>NUCLEOTIDE SEQUENCE [LARGE SCALE GENOMIC DNA]</scope>
    <source>
        <strain evidence="10 12">TA2.A1</strain>
    </source>
</reference>
<protein>
    <recommendedName>
        <fullName evidence="2">precorrin-2 dehydrogenase</fullName>
        <ecNumber evidence="2">1.3.1.76</ecNumber>
    </recommendedName>
</protein>
<feature type="region of interest" description="Disordered" evidence="7">
    <location>
        <begin position="208"/>
        <end position="253"/>
    </location>
</feature>
<dbReference type="EC" id="1.3.1.76" evidence="2"/>
<dbReference type="GO" id="GO:0043115">
    <property type="term" value="F:precorrin-2 dehydrogenase activity"/>
    <property type="evidence" value="ECO:0007669"/>
    <property type="project" value="UniProtKB-EC"/>
</dbReference>
<dbReference type="PANTHER" id="PTHR35330">
    <property type="entry name" value="SIROHEME BIOSYNTHESIS PROTEIN MET8"/>
    <property type="match status" value="1"/>
</dbReference>
<dbReference type="GO" id="GO:0004325">
    <property type="term" value="F:ferrochelatase activity"/>
    <property type="evidence" value="ECO:0007669"/>
    <property type="project" value="InterPro"/>
</dbReference>
<dbReference type="Proteomes" id="UP000825179">
    <property type="component" value="Chromosome"/>
</dbReference>
<gene>
    <name evidence="10" type="ORF">CathTA2_3078</name>
    <name evidence="11" type="ORF">HUR95_16735</name>
</gene>
<sequence length="253" mass="27473">MNKPGYPVILNIAGLPVVVVGGGTVAARKVGKLLEAGAQVTVVSPDLAPRLQEWAGHGKIRWLDKRFEPGDIRGARLVIAATNDPQVNLAVYNALEPYQWINIVDRPDLSDFVVPTTLRRGKLSISVSTSGASPGLAKQITAELAERYDEVYADYVDFLAQCRLEILQHVSDQQQRQRLFAALLDPVFLRLTREGKQEERSARYRRLLSTAAGSPAGSGAGSATAEVEREAGQDGDSDPALKQSGQQQSEEEI</sequence>
<evidence type="ECO:0000313" key="10">
    <source>
        <dbReference type="EMBL" id="EGL81532.1"/>
    </source>
</evidence>
<keyword evidence="8" id="KW-0472">Membrane</keyword>
<dbReference type="InterPro" id="IPR006367">
    <property type="entry name" value="Sirohaem_synthase_N"/>
</dbReference>
<reference evidence="11 13" key="2">
    <citation type="journal article" date="2020" name="Extremophiles">
        <title>Genomic analysis of Caldalkalibacillus thermarum TA2.A1 reveals aerobic alkaliphilic metabolism and evolutionary hallmarks linking alkaliphilic bacteria and plant life.</title>
        <authorList>
            <person name="de Jong S.I."/>
            <person name="van den Broek M.A."/>
            <person name="Merkel A.Y."/>
            <person name="de la Torre Cortes P."/>
            <person name="Kalamorz F."/>
            <person name="Cook G.M."/>
            <person name="van Loosdrecht M.C.M."/>
            <person name="McMillan D.G.G."/>
        </authorList>
    </citation>
    <scope>NUCLEOTIDE SEQUENCE [LARGE SCALE GENOMIC DNA]</scope>
    <source>
        <strain evidence="11 13">TA2.A1</strain>
    </source>
</reference>
<dbReference type="SUPFAM" id="SSF51735">
    <property type="entry name" value="NAD(P)-binding Rossmann-fold domains"/>
    <property type="match status" value="1"/>
</dbReference>
<keyword evidence="4" id="KW-0520">NAD</keyword>
<dbReference type="SUPFAM" id="SSF75615">
    <property type="entry name" value="Siroheme synthase middle domains-like"/>
    <property type="match status" value="1"/>
</dbReference>
<evidence type="ECO:0000256" key="7">
    <source>
        <dbReference type="SAM" id="MobiDB-lite"/>
    </source>
</evidence>
<comment type="pathway">
    <text evidence="1">Porphyrin-containing compound metabolism; siroheme biosynthesis; sirohydrochlorin from precorrin-2: step 1/1.</text>
</comment>
<keyword evidence="3" id="KW-0560">Oxidoreductase</keyword>
<dbReference type="Gene3D" id="3.40.50.720">
    <property type="entry name" value="NAD(P)-binding Rossmann-like Domain"/>
    <property type="match status" value="1"/>
</dbReference>
<dbReference type="InterPro" id="IPR028281">
    <property type="entry name" value="Sirohaem_synthase_central"/>
</dbReference>
<evidence type="ECO:0000256" key="1">
    <source>
        <dbReference type="ARBA" id="ARBA00005010"/>
    </source>
</evidence>
<dbReference type="KEGG" id="cthu:HUR95_16735"/>
<dbReference type="NCBIfam" id="TIGR01470">
    <property type="entry name" value="cysG_Nterm"/>
    <property type="match status" value="1"/>
</dbReference>
<dbReference type="RefSeq" id="WP_007506456.1">
    <property type="nucleotide sequence ID" value="NZ_AFCE01000165.1"/>
</dbReference>
<feature type="compositionally biased region" description="Low complexity" evidence="7">
    <location>
        <begin position="209"/>
        <end position="225"/>
    </location>
</feature>
<keyword evidence="8" id="KW-1133">Transmembrane helix</keyword>
<dbReference type="EMBL" id="AFCE01000165">
    <property type="protein sequence ID" value="EGL81532.1"/>
    <property type="molecule type" value="Genomic_DNA"/>
</dbReference>
<dbReference type="Pfam" id="PF13241">
    <property type="entry name" value="NAD_binding_7"/>
    <property type="match status" value="1"/>
</dbReference>
<dbReference type="InterPro" id="IPR036291">
    <property type="entry name" value="NAD(P)-bd_dom_sf"/>
</dbReference>
<keyword evidence="8" id="KW-0812">Transmembrane</keyword>
<dbReference type="Gene3D" id="1.10.8.610">
    <property type="entry name" value="SirC, precorrin-2 dehydrogenase, C-terminal helical domain-like"/>
    <property type="match status" value="1"/>
</dbReference>
<dbReference type="PANTHER" id="PTHR35330:SF1">
    <property type="entry name" value="SIROHEME BIOSYNTHESIS PROTEIN MET8"/>
    <property type="match status" value="1"/>
</dbReference>
<dbReference type="OrthoDB" id="9773765at2"/>
<evidence type="ECO:0000313" key="13">
    <source>
        <dbReference type="Proteomes" id="UP000825179"/>
    </source>
</evidence>
<dbReference type="UniPathway" id="UPA00262">
    <property type="reaction ID" value="UER00222"/>
</dbReference>
<dbReference type="InterPro" id="IPR028161">
    <property type="entry name" value="Met8-like"/>
</dbReference>
<dbReference type="Proteomes" id="UP000010716">
    <property type="component" value="Unassembled WGS sequence"/>
</dbReference>
<evidence type="ECO:0000313" key="11">
    <source>
        <dbReference type="EMBL" id="QZT33827.1"/>
    </source>
</evidence>
<accession>F5LAZ3</accession>
<feature type="transmembrane region" description="Helical" evidence="8">
    <location>
        <begin position="6"/>
        <end position="27"/>
    </location>
</feature>
<keyword evidence="13" id="KW-1185">Reference proteome</keyword>
<dbReference type="eggNOG" id="COG1648">
    <property type="taxonomic scope" value="Bacteria"/>
</dbReference>
<dbReference type="EMBL" id="CP082237">
    <property type="protein sequence ID" value="QZT33827.1"/>
    <property type="molecule type" value="Genomic_DNA"/>
</dbReference>
<organism evidence="10 12">
    <name type="scientific">Caldalkalibacillus thermarum (strain TA2.A1)</name>
    <dbReference type="NCBI Taxonomy" id="986075"/>
    <lineage>
        <taxon>Bacteria</taxon>
        <taxon>Bacillati</taxon>
        <taxon>Bacillota</taxon>
        <taxon>Bacilli</taxon>
        <taxon>Bacillales</taxon>
        <taxon>Bacillaceae</taxon>
        <taxon>Caldalkalibacillus</taxon>
    </lineage>
</organism>
<comment type="catalytic activity">
    <reaction evidence="6">
        <text>precorrin-2 + NAD(+) = sirohydrochlorin + NADH + 2 H(+)</text>
        <dbReference type="Rhea" id="RHEA:15613"/>
        <dbReference type="ChEBI" id="CHEBI:15378"/>
        <dbReference type="ChEBI" id="CHEBI:57540"/>
        <dbReference type="ChEBI" id="CHEBI:57945"/>
        <dbReference type="ChEBI" id="CHEBI:58351"/>
        <dbReference type="ChEBI" id="CHEBI:58827"/>
        <dbReference type="EC" id="1.3.1.76"/>
    </reaction>
</comment>
<feature type="domain" description="Siroheme synthase central" evidence="9">
    <location>
        <begin position="120"/>
        <end position="145"/>
    </location>
</feature>
<evidence type="ECO:0000259" key="9">
    <source>
        <dbReference type="Pfam" id="PF14824"/>
    </source>
</evidence>
<evidence type="ECO:0000313" key="12">
    <source>
        <dbReference type="Proteomes" id="UP000010716"/>
    </source>
</evidence>
<feature type="compositionally biased region" description="Polar residues" evidence="7">
    <location>
        <begin position="243"/>
        <end position="253"/>
    </location>
</feature>
<dbReference type="Pfam" id="PF14824">
    <property type="entry name" value="Sirohm_synth_M"/>
    <property type="match status" value="1"/>
</dbReference>
<dbReference type="GO" id="GO:0019354">
    <property type="term" value="P:siroheme biosynthetic process"/>
    <property type="evidence" value="ECO:0007669"/>
    <property type="project" value="UniProtKB-UniPathway"/>
</dbReference>
<name>F5LAZ3_CALTT</name>
<dbReference type="AlphaFoldDB" id="F5LAZ3"/>
<dbReference type="InterPro" id="IPR042518">
    <property type="entry name" value="SirC_C"/>
</dbReference>
<evidence type="ECO:0000256" key="4">
    <source>
        <dbReference type="ARBA" id="ARBA00023027"/>
    </source>
</evidence>
<proteinExistence type="predicted"/>